<proteinExistence type="predicted"/>
<keyword evidence="1" id="KW-0472">Membrane</keyword>
<evidence type="ECO:0000313" key="3">
    <source>
        <dbReference type="Proteomes" id="UP000008281"/>
    </source>
</evidence>
<dbReference type="OMA" id="TFWIADF"/>
<keyword evidence="1" id="KW-1133">Transmembrane helix</keyword>
<dbReference type="InParanoid" id="E3LP43"/>
<evidence type="ECO:0000313" key="2">
    <source>
        <dbReference type="EMBL" id="EFP05340.1"/>
    </source>
</evidence>
<dbReference type="OrthoDB" id="5833348at2759"/>
<feature type="transmembrane region" description="Helical" evidence="1">
    <location>
        <begin position="190"/>
        <end position="212"/>
    </location>
</feature>
<feature type="transmembrane region" description="Helical" evidence="1">
    <location>
        <begin position="66"/>
        <end position="90"/>
    </location>
</feature>
<dbReference type="PANTHER" id="PTHR23021">
    <property type="entry name" value="SERPENTINE RECEPTOR, CLASS T"/>
    <property type="match status" value="1"/>
</dbReference>
<feature type="transmembrane region" description="Helical" evidence="1">
    <location>
        <begin position="110"/>
        <end position="129"/>
    </location>
</feature>
<dbReference type="eggNOG" id="ENOG502TFX1">
    <property type="taxonomic scope" value="Eukaryota"/>
</dbReference>
<dbReference type="Proteomes" id="UP000008281">
    <property type="component" value="Unassembled WGS sequence"/>
</dbReference>
<dbReference type="HOGENOM" id="CLU_050113_0_0_1"/>
<feature type="transmembrane region" description="Helical" evidence="1">
    <location>
        <begin position="228"/>
        <end position="248"/>
    </location>
</feature>
<gene>
    <name evidence="2" type="ORF">CRE_27531</name>
</gene>
<feature type="transmembrane region" description="Helical" evidence="1">
    <location>
        <begin position="141"/>
        <end position="162"/>
    </location>
</feature>
<keyword evidence="1" id="KW-0812">Transmembrane</keyword>
<protein>
    <submittedName>
        <fullName evidence="2">Uncharacterized protein</fullName>
    </submittedName>
</protein>
<accession>E3LP43</accession>
<feature type="transmembrane region" description="Helical" evidence="1">
    <location>
        <begin position="22"/>
        <end position="45"/>
    </location>
</feature>
<dbReference type="SUPFAM" id="SSF81321">
    <property type="entry name" value="Family A G protein-coupled receptor-like"/>
    <property type="match status" value="1"/>
</dbReference>
<dbReference type="EMBL" id="DS268412">
    <property type="protein sequence ID" value="EFP05340.1"/>
    <property type="molecule type" value="Genomic_DNA"/>
</dbReference>
<dbReference type="InterPro" id="IPR019425">
    <property type="entry name" value="7TM_GPCR_serpentine_rcpt_Srt"/>
</dbReference>
<organism evidence="3">
    <name type="scientific">Caenorhabditis remanei</name>
    <name type="common">Caenorhabditis vulgaris</name>
    <dbReference type="NCBI Taxonomy" id="31234"/>
    <lineage>
        <taxon>Eukaryota</taxon>
        <taxon>Metazoa</taxon>
        <taxon>Ecdysozoa</taxon>
        <taxon>Nematoda</taxon>
        <taxon>Chromadorea</taxon>
        <taxon>Rhabditida</taxon>
        <taxon>Rhabditina</taxon>
        <taxon>Rhabditomorpha</taxon>
        <taxon>Rhabditoidea</taxon>
        <taxon>Rhabditidae</taxon>
        <taxon>Peloderinae</taxon>
        <taxon>Caenorhabditis</taxon>
    </lineage>
</organism>
<reference evidence="2" key="1">
    <citation type="submission" date="2007-07" db="EMBL/GenBank/DDBJ databases">
        <title>PCAP assembly of the Caenorhabditis remanei genome.</title>
        <authorList>
            <consortium name="The Caenorhabditis remanei Sequencing Consortium"/>
            <person name="Wilson R.K."/>
        </authorList>
    </citation>
    <scope>NUCLEOTIDE SEQUENCE [LARGE SCALE GENOMIC DNA]</scope>
    <source>
        <strain evidence="2">PB4641</strain>
    </source>
</reference>
<dbReference type="PANTHER" id="PTHR23021:SF33">
    <property type="entry name" value="SERPENTINE RECEPTOR, CLASS T"/>
    <property type="match status" value="1"/>
</dbReference>
<sequence length="327" mass="37562">MASSDSSSLFQLNPDVEMRNFGIAYCMVAVFLPALFFLVIKAIYMKDRETPNMTFKLMNIINCSQLTQGITHFLTGPGLIFPNIVTRYGFIVNNLVIKYSQIVGCTMNTFWIADFPMITLLAVSRILVFTNKITTHRFPKFMKLFIFLSWTWIAFVLIYGSITQNLIFVSPGWDYDFSVPYAELFSELEISLSLSCLTISYLAYIFMAFLIYKRKSLMSCVQTRKNEIAILLQSTFVTTYITAMIFVWHQALFSMVPFIDMESKRNQGILNCCLIFHCYVNPTMTLICNKSVRQICLRMLGIRNKTIVATRTENTFTAIQITVTNAI</sequence>
<keyword evidence="3" id="KW-1185">Reference proteome</keyword>
<evidence type="ECO:0000256" key="1">
    <source>
        <dbReference type="SAM" id="Phobius"/>
    </source>
</evidence>
<feature type="transmembrane region" description="Helical" evidence="1">
    <location>
        <begin position="268"/>
        <end position="289"/>
    </location>
</feature>
<dbReference type="AlphaFoldDB" id="E3LP43"/>
<name>E3LP43_CAERE</name>